<dbReference type="PROSITE" id="PS51192">
    <property type="entry name" value="HELICASE_ATP_BIND_1"/>
    <property type="match status" value="1"/>
</dbReference>
<dbReference type="GO" id="GO:0004386">
    <property type="term" value="F:helicase activity"/>
    <property type="evidence" value="ECO:0007669"/>
    <property type="project" value="UniProtKB-KW"/>
</dbReference>
<organism evidence="7">
    <name type="scientific">uncultured Caudovirales phage</name>
    <dbReference type="NCBI Taxonomy" id="2100421"/>
    <lineage>
        <taxon>Viruses</taxon>
        <taxon>Duplodnaviria</taxon>
        <taxon>Heunggongvirae</taxon>
        <taxon>Uroviricota</taxon>
        <taxon>Caudoviricetes</taxon>
        <taxon>Peduoviridae</taxon>
        <taxon>Maltschvirus</taxon>
        <taxon>Maltschvirus maltsch</taxon>
    </lineage>
</organism>
<feature type="domain" description="Helicase ATP-binding" evidence="5">
    <location>
        <begin position="120"/>
        <end position="279"/>
    </location>
</feature>
<dbReference type="InterPro" id="IPR014001">
    <property type="entry name" value="Helicase_ATP-bd"/>
</dbReference>
<reference evidence="7" key="1">
    <citation type="submission" date="2020-05" db="EMBL/GenBank/DDBJ databases">
        <authorList>
            <person name="Chiriac C."/>
            <person name="Salcher M."/>
            <person name="Ghai R."/>
            <person name="Kavagutti S V."/>
        </authorList>
    </citation>
    <scope>NUCLEOTIDE SEQUENCE</scope>
</reference>
<dbReference type="InterPro" id="IPR001650">
    <property type="entry name" value="Helicase_C-like"/>
</dbReference>
<dbReference type="InterPro" id="IPR027417">
    <property type="entry name" value="P-loop_NTPase"/>
</dbReference>
<accession>A0A6J5QBS7</accession>
<dbReference type="SMART" id="SM00490">
    <property type="entry name" value="HELICc"/>
    <property type="match status" value="1"/>
</dbReference>
<evidence type="ECO:0000259" key="5">
    <source>
        <dbReference type="PROSITE" id="PS51192"/>
    </source>
</evidence>
<gene>
    <name evidence="7" type="ORF">UFOVP1071_167</name>
</gene>
<protein>
    <submittedName>
        <fullName evidence="7">SSL2 DNA or RNA helicases of superfamily II</fullName>
    </submittedName>
</protein>
<dbReference type="Gene3D" id="3.30.780.20">
    <property type="match status" value="1"/>
</dbReference>
<evidence type="ECO:0000256" key="3">
    <source>
        <dbReference type="ARBA" id="ARBA00022806"/>
    </source>
</evidence>
<feature type="domain" description="Helicase C-terminal" evidence="6">
    <location>
        <begin position="334"/>
        <end position="494"/>
    </location>
</feature>
<dbReference type="PANTHER" id="PTHR11274:SF0">
    <property type="entry name" value="GENERAL TRANSCRIPTION AND DNA REPAIR FACTOR IIH HELICASE SUBUNIT XPB"/>
    <property type="match status" value="1"/>
</dbReference>
<dbReference type="PROSITE" id="PS51194">
    <property type="entry name" value="HELICASE_CTER"/>
    <property type="match status" value="1"/>
</dbReference>
<name>A0A6J5QBS7_9CAUD</name>
<dbReference type="Pfam" id="PF21241">
    <property type="entry name" value="UvsW_N"/>
    <property type="match status" value="1"/>
</dbReference>
<dbReference type="GO" id="GO:0005524">
    <property type="term" value="F:ATP binding"/>
    <property type="evidence" value="ECO:0007669"/>
    <property type="project" value="UniProtKB-KW"/>
</dbReference>
<dbReference type="InterPro" id="IPR006935">
    <property type="entry name" value="Helicase/UvrB_N"/>
</dbReference>
<evidence type="ECO:0000259" key="6">
    <source>
        <dbReference type="PROSITE" id="PS51194"/>
    </source>
</evidence>
<proteinExistence type="predicted"/>
<dbReference type="InterPro" id="IPR049409">
    <property type="entry name" value="UvsW_N"/>
</dbReference>
<dbReference type="PANTHER" id="PTHR11274">
    <property type="entry name" value="RAD25/XP-B DNA REPAIR HELICASE"/>
    <property type="match status" value="1"/>
</dbReference>
<keyword evidence="3 7" id="KW-0347">Helicase</keyword>
<dbReference type="Pfam" id="PF00271">
    <property type="entry name" value="Helicase_C"/>
    <property type="match status" value="1"/>
</dbReference>
<keyword evidence="2" id="KW-0378">Hydrolase</keyword>
<dbReference type="GO" id="GO:0003677">
    <property type="term" value="F:DNA binding"/>
    <property type="evidence" value="ECO:0007669"/>
    <property type="project" value="InterPro"/>
</dbReference>
<evidence type="ECO:0000256" key="2">
    <source>
        <dbReference type="ARBA" id="ARBA00022801"/>
    </source>
</evidence>
<dbReference type="SMART" id="SM00487">
    <property type="entry name" value="DEXDc"/>
    <property type="match status" value="1"/>
</dbReference>
<dbReference type="GO" id="GO:0016787">
    <property type="term" value="F:hydrolase activity"/>
    <property type="evidence" value="ECO:0007669"/>
    <property type="project" value="UniProtKB-KW"/>
</dbReference>
<dbReference type="Gene3D" id="3.40.50.300">
    <property type="entry name" value="P-loop containing nucleotide triphosphate hydrolases"/>
    <property type="match status" value="2"/>
</dbReference>
<dbReference type="CDD" id="cd17926">
    <property type="entry name" value="DEXHc_RE"/>
    <property type="match status" value="1"/>
</dbReference>
<evidence type="ECO:0000256" key="4">
    <source>
        <dbReference type="ARBA" id="ARBA00022840"/>
    </source>
</evidence>
<dbReference type="InterPro" id="IPR050615">
    <property type="entry name" value="ATP-dep_DNA_Helicase"/>
</dbReference>
<evidence type="ECO:0000313" key="7">
    <source>
        <dbReference type="EMBL" id="CAB4182170.1"/>
    </source>
</evidence>
<keyword evidence="1" id="KW-0547">Nucleotide-binding</keyword>
<dbReference type="SUPFAM" id="SSF52540">
    <property type="entry name" value="P-loop containing nucleoside triphosphate hydrolases"/>
    <property type="match status" value="2"/>
</dbReference>
<keyword evidence="4" id="KW-0067">ATP-binding</keyword>
<dbReference type="Pfam" id="PF04851">
    <property type="entry name" value="ResIII"/>
    <property type="match status" value="1"/>
</dbReference>
<dbReference type="InterPro" id="IPR049430">
    <property type="entry name" value="UvsW_N_sf"/>
</dbReference>
<dbReference type="EMBL" id="LR797022">
    <property type="protein sequence ID" value="CAB4182170.1"/>
    <property type="molecule type" value="Genomic_DNA"/>
</dbReference>
<evidence type="ECO:0000256" key="1">
    <source>
        <dbReference type="ARBA" id="ARBA00022741"/>
    </source>
</evidence>
<sequence length="494" mass="57209">MEVIQLKKISETYNKVICDPGVAYELRDHFTFDVPGAKFMPAYRNKMWDGKIRLFNHMSCQLYSGLQIYLEKFCRDRNYQLEYLDDFAADNFSISEAKEFAKYIKLPEKYQPRDYQLDAFAHAVRNRRGILLSPTGSGKSFIIYLLMRYYHAKISSEKNSCRTLIIVPTTSLVSQLSTDFADYGFDSSDRVHLIVGGVDKQTERQVVISTWQSIYKLDKKWFDQFDLVIGDEVHLFTAKSLQTIMQNLGKCRYRFGTTGTLDGTKTNRMVLEGLFGPVKKVTTTAQLIEDKHLSPFKIKAIVLQYPDSVRMMIKGMDYQQELDFIVTCQARNKFIQNLTLSLKGNTLVLFQFVEKHGKILYKIISEAAPAGRSVYFIYGNIHGDEREQIRKIVEKEQDAIIIASSGTFSTGVNIRNLHNVIFSSPSKSRVRNLQSIGRVLRTSENKEMATLFDIADEMTWQKSENTTIRHFRERLKIYNEEQFNHKIYPVKLEV</sequence>